<organism evidence="1 2">
    <name type="scientific">Agromyces luteolus</name>
    <dbReference type="NCBI Taxonomy" id="88373"/>
    <lineage>
        <taxon>Bacteria</taxon>
        <taxon>Bacillati</taxon>
        <taxon>Actinomycetota</taxon>
        <taxon>Actinomycetes</taxon>
        <taxon>Micrococcales</taxon>
        <taxon>Microbacteriaceae</taxon>
        <taxon>Agromyces</taxon>
    </lineage>
</organism>
<evidence type="ECO:0000313" key="1">
    <source>
        <dbReference type="EMBL" id="MUN08682.1"/>
    </source>
</evidence>
<reference evidence="1 2" key="1">
    <citation type="submission" date="2019-11" db="EMBL/GenBank/DDBJ databases">
        <title>Agromyces kandeliae sp. nov., isolated from mangrove soil.</title>
        <authorList>
            <person name="Wang R."/>
        </authorList>
    </citation>
    <scope>NUCLEOTIDE SEQUENCE [LARGE SCALE GENOMIC DNA]</scope>
    <source>
        <strain evidence="1 2">JCM 11431</strain>
    </source>
</reference>
<sequence length="87" mass="9469">MRLIARRRHQVVDQQPLDPENDPYAAYLIWKAEREAEAGEPDTELDAADGAVSAAASAAAIESTEPARGSWFRRISALGHVNAARGR</sequence>
<evidence type="ECO:0000313" key="2">
    <source>
        <dbReference type="Proteomes" id="UP000480122"/>
    </source>
</evidence>
<accession>A0A7C9HNR7</accession>
<protein>
    <submittedName>
        <fullName evidence="1">Uncharacterized protein</fullName>
    </submittedName>
</protein>
<keyword evidence="2" id="KW-1185">Reference proteome</keyword>
<dbReference type="Proteomes" id="UP000480122">
    <property type="component" value="Unassembled WGS sequence"/>
</dbReference>
<dbReference type="EMBL" id="WODA01000025">
    <property type="protein sequence ID" value="MUN08682.1"/>
    <property type="molecule type" value="Genomic_DNA"/>
</dbReference>
<dbReference type="AlphaFoldDB" id="A0A7C9HNR7"/>
<dbReference type="OrthoDB" id="5007290at2"/>
<name>A0A7C9HNR7_9MICO</name>
<gene>
    <name evidence="1" type="ORF">GLX25_16375</name>
</gene>
<dbReference type="RefSeq" id="WP_155843580.1">
    <property type="nucleotide sequence ID" value="NZ_BAAAIA010000008.1"/>
</dbReference>
<comment type="caution">
    <text evidence="1">The sequence shown here is derived from an EMBL/GenBank/DDBJ whole genome shotgun (WGS) entry which is preliminary data.</text>
</comment>
<proteinExistence type="predicted"/>